<accession>A0AAE0KSE9</accession>
<evidence type="ECO:0000256" key="9">
    <source>
        <dbReference type="SAM" id="MobiDB-lite"/>
    </source>
</evidence>
<evidence type="ECO:0000313" key="11">
    <source>
        <dbReference type="Proteomes" id="UP001190700"/>
    </source>
</evidence>
<keyword evidence="3" id="KW-0808">Transferase</keyword>
<evidence type="ECO:0000256" key="4">
    <source>
        <dbReference type="ARBA" id="ARBA00022741"/>
    </source>
</evidence>
<dbReference type="EMBL" id="LGRX02019064">
    <property type="protein sequence ID" value="KAK3259023.1"/>
    <property type="molecule type" value="Genomic_DNA"/>
</dbReference>
<protein>
    <recommendedName>
        <fullName evidence="1">non-specific serine/threonine protein kinase</fullName>
        <ecNumber evidence="1">2.7.11.1</ecNumber>
    </recommendedName>
</protein>
<dbReference type="Proteomes" id="UP001190700">
    <property type="component" value="Unassembled WGS sequence"/>
</dbReference>
<dbReference type="PANTHER" id="PTHR22983:SF6">
    <property type="entry name" value="SERINE_THREONINE-PROTEIN KINASE 36"/>
    <property type="match status" value="1"/>
</dbReference>
<evidence type="ECO:0000313" key="10">
    <source>
        <dbReference type="EMBL" id="KAK3259023.1"/>
    </source>
</evidence>
<comment type="catalytic activity">
    <reaction evidence="7">
        <text>L-threonyl-[protein] + ATP = O-phospho-L-threonyl-[protein] + ADP + H(+)</text>
        <dbReference type="Rhea" id="RHEA:46608"/>
        <dbReference type="Rhea" id="RHEA-COMP:11060"/>
        <dbReference type="Rhea" id="RHEA-COMP:11605"/>
        <dbReference type="ChEBI" id="CHEBI:15378"/>
        <dbReference type="ChEBI" id="CHEBI:30013"/>
        <dbReference type="ChEBI" id="CHEBI:30616"/>
        <dbReference type="ChEBI" id="CHEBI:61977"/>
        <dbReference type="ChEBI" id="CHEBI:456216"/>
        <dbReference type="EC" id="2.7.11.1"/>
    </reaction>
</comment>
<proteinExistence type="predicted"/>
<evidence type="ECO:0000256" key="3">
    <source>
        <dbReference type="ARBA" id="ARBA00022679"/>
    </source>
</evidence>
<keyword evidence="11" id="KW-1185">Reference proteome</keyword>
<evidence type="ECO:0000256" key="2">
    <source>
        <dbReference type="ARBA" id="ARBA00022527"/>
    </source>
</evidence>
<sequence>MVRNSADLCHELVVSGALEALLNTVTTSPEATGAPPPASAGSSTGTGEGQSPLKIALFSLGNMCTHRECREKLLALNFREIVGSLASSPDQVVKKYIARIQSKLQAAGAV</sequence>
<evidence type="ECO:0000256" key="6">
    <source>
        <dbReference type="ARBA" id="ARBA00022840"/>
    </source>
</evidence>
<dbReference type="EC" id="2.7.11.1" evidence="1"/>
<evidence type="ECO:0000256" key="1">
    <source>
        <dbReference type="ARBA" id="ARBA00012513"/>
    </source>
</evidence>
<evidence type="ECO:0000256" key="8">
    <source>
        <dbReference type="ARBA" id="ARBA00048679"/>
    </source>
</evidence>
<dbReference type="GO" id="GO:0005524">
    <property type="term" value="F:ATP binding"/>
    <property type="evidence" value="ECO:0007669"/>
    <property type="project" value="UniProtKB-KW"/>
</dbReference>
<name>A0AAE0KSE9_9CHLO</name>
<reference evidence="10 11" key="1">
    <citation type="journal article" date="2015" name="Genome Biol. Evol.">
        <title>Comparative Genomics of a Bacterivorous Green Alga Reveals Evolutionary Causalities and Consequences of Phago-Mixotrophic Mode of Nutrition.</title>
        <authorList>
            <person name="Burns J.A."/>
            <person name="Paasch A."/>
            <person name="Narechania A."/>
            <person name="Kim E."/>
        </authorList>
    </citation>
    <scope>NUCLEOTIDE SEQUENCE [LARGE SCALE GENOMIC DNA]</scope>
    <source>
        <strain evidence="10 11">PLY_AMNH</strain>
    </source>
</reference>
<evidence type="ECO:0000256" key="5">
    <source>
        <dbReference type="ARBA" id="ARBA00022777"/>
    </source>
</evidence>
<keyword evidence="6" id="KW-0067">ATP-binding</keyword>
<dbReference type="GO" id="GO:0005737">
    <property type="term" value="C:cytoplasm"/>
    <property type="evidence" value="ECO:0007669"/>
    <property type="project" value="TreeGrafter"/>
</dbReference>
<comment type="catalytic activity">
    <reaction evidence="8">
        <text>L-seryl-[protein] + ATP = O-phospho-L-seryl-[protein] + ADP + H(+)</text>
        <dbReference type="Rhea" id="RHEA:17989"/>
        <dbReference type="Rhea" id="RHEA-COMP:9863"/>
        <dbReference type="Rhea" id="RHEA-COMP:11604"/>
        <dbReference type="ChEBI" id="CHEBI:15378"/>
        <dbReference type="ChEBI" id="CHEBI:29999"/>
        <dbReference type="ChEBI" id="CHEBI:30616"/>
        <dbReference type="ChEBI" id="CHEBI:83421"/>
        <dbReference type="ChEBI" id="CHEBI:456216"/>
        <dbReference type="EC" id="2.7.11.1"/>
    </reaction>
</comment>
<dbReference type="AlphaFoldDB" id="A0AAE0KSE9"/>
<dbReference type="GO" id="GO:0004674">
    <property type="term" value="F:protein serine/threonine kinase activity"/>
    <property type="evidence" value="ECO:0007669"/>
    <property type="project" value="UniProtKB-KW"/>
</dbReference>
<comment type="caution">
    <text evidence="10">The sequence shown here is derived from an EMBL/GenBank/DDBJ whole genome shotgun (WGS) entry which is preliminary data.</text>
</comment>
<organism evidence="10 11">
    <name type="scientific">Cymbomonas tetramitiformis</name>
    <dbReference type="NCBI Taxonomy" id="36881"/>
    <lineage>
        <taxon>Eukaryota</taxon>
        <taxon>Viridiplantae</taxon>
        <taxon>Chlorophyta</taxon>
        <taxon>Pyramimonadophyceae</taxon>
        <taxon>Pyramimonadales</taxon>
        <taxon>Pyramimonadaceae</taxon>
        <taxon>Cymbomonas</taxon>
    </lineage>
</organism>
<keyword evidence="4" id="KW-0547">Nucleotide-binding</keyword>
<feature type="region of interest" description="Disordered" evidence="9">
    <location>
        <begin position="27"/>
        <end position="49"/>
    </location>
</feature>
<keyword evidence="5" id="KW-0418">Kinase</keyword>
<keyword evidence="2" id="KW-0723">Serine/threonine-protein kinase</keyword>
<dbReference type="PANTHER" id="PTHR22983">
    <property type="entry name" value="PROTEIN KINASE RELATED"/>
    <property type="match status" value="1"/>
</dbReference>
<gene>
    <name evidence="10" type="ORF">CYMTET_31958</name>
</gene>
<evidence type="ECO:0000256" key="7">
    <source>
        <dbReference type="ARBA" id="ARBA00047899"/>
    </source>
</evidence>